<dbReference type="EMBL" id="LT907782">
    <property type="protein sequence ID" value="SNX60393.1"/>
    <property type="molecule type" value="Genomic_DNA"/>
</dbReference>
<evidence type="ECO:0000313" key="1">
    <source>
        <dbReference type="EMBL" id="SNX60393.1"/>
    </source>
</evidence>
<evidence type="ECO:0000313" key="2">
    <source>
        <dbReference type="Proteomes" id="UP000242498"/>
    </source>
</evidence>
<gene>
    <name evidence="1" type="ORF">SAMN06296273_1856</name>
</gene>
<protein>
    <submittedName>
        <fullName evidence="1">Uncharacterized protein</fullName>
    </submittedName>
</protein>
<reference evidence="1 2" key="1">
    <citation type="submission" date="2017-08" db="EMBL/GenBank/DDBJ databases">
        <authorList>
            <person name="de Groot N.N."/>
        </authorList>
    </citation>
    <scope>NUCLEOTIDE SEQUENCE [LARGE SCALE GENOMIC DNA]</scope>
    <source>
        <strain evidence="1 2">Nm15</strain>
    </source>
</reference>
<dbReference type="RefSeq" id="WP_096292985.1">
    <property type="nucleotide sequence ID" value="NZ_LT907782.1"/>
</dbReference>
<proteinExistence type="predicted"/>
<organism evidence="1 2">
    <name type="scientific">Nitrosomonas ureae</name>
    <dbReference type="NCBI Taxonomy" id="44577"/>
    <lineage>
        <taxon>Bacteria</taxon>
        <taxon>Pseudomonadati</taxon>
        <taxon>Pseudomonadota</taxon>
        <taxon>Betaproteobacteria</taxon>
        <taxon>Nitrosomonadales</taxon>
        <taxon>Nitrosomonadaceae</taxon>
        <taxon>Nitrosomonas</taxon>
    </lineage>
</organism>
<accession>A0A285C003</accession>
<dbReference type="AlphaFoldDB" id="A0A285C003"/>
<dbReference type="Proteomes" id="UP000242498">
    <property type="component" value="Chromosome I"/>
</dbReference>
<dbReference type="OrthoDB" id="8546979at2"/>
<name>A0A285C003_9PROT</name>
<sequence length="223" mass="25927">MYLDDNPNYKTVWQLAHHWAGLDPDKTDTSAIPSPLREHIIRLVIAIRNRVITARTRSGVVFADNSLITIFEDIPHYIKTRICLTWGIFKKPYLDSLYVKREEVIDLCIKSYCDFPPCWTPKRLPYESSVPKETKNYRPADENEDRIRCQAIASTLWELDPAIHPVHMVQSTILQRFGNGRNYGEETIKDWIKSVDPQKKRKKGAPPKIQYKIPLIKDPQLGN</sequence>